<evidence type="ECO:0000313" key="2">
    <source>
        <dbReference type="EMBL" id="OGZ41727.1"/>
    </source>
</evidence>
<proteinExistence type="predicted"/>
<evidence type="ECO:0000256" key="1">
    <source>
        <dbReference type="SAM" id="MobiDB-lite"/>
    </source>
</evidence>
<evidence type="ECO:0000313" key="3">
    <source>
        <dbReference type="Proteomes" id="UP000177126"/>
    </source>
</evidence>
<dbReference type="AlphaFoldDB" id="A0A1G2FV95"/>
<reference evidence="2 3" key="1">
    <citation type="journal article" date="2016" name="Nat. Commun.">
        <title>Thousands of microbial genomes shed light on interconnected biogeochemical processes in an aquifer system.</title>
        <authorList>
            <person name="Anantharaman K."/>
            <person name="Brown C.T."/>
            <person name="Hug L.A."/>
            <person name="Sharon I."/>
            <person name="Castelle C.J."/>
            <person name="Probst A.J."/>
            <person name="Thomas B.C."/>
            <person name="Singh A."/>
            <person name="Wilkins M.J."/>
            <person name="Karaoz U."/>
            <person name="Brodie E.L."/>
            <person name="Williams K.H."/>
            <person name="Hubbard S.S."/>
            <person name="Banfield J.F."/>
        </authorList>
    </citation>
    <scope>NUCLEOTIDE SEQUENCE [LARGE SCALE GENOMIC DNA]</scope>
</reference>
<dbReference type="Proteomes" id="UP000177126">
    <property type="component" value="Unassembled WGS sequence"/>
</dbReference>
<dbReference type="EMBL" id="MHNF01000009">
    <property type="protein sequence ID" value="OGZ41727.1"/>
    <property type="molecule type" value="Genomic_DNA"/>
</dbReference>
<dbReference type="InterPro" id="IPR045660">
    <property type="entry name" value="DUF6390"/>
</dbReference>
<accession>A0A1G2FV95</accession>
<sequence length="295" mass="32950">MTTKNSGLKLAAIHGYRPHMLGLCGPAEARRQKLLKKFLQGQVAPSKMPKVFRQFMGAYAYYRLIAKSNNIGDPFDKRVVEAYWMGNKLLDRVKINDLREMIAKDFVGSGLLSKEVAADKIAQIPTGSKPHHSFHVLIIGSVTGSVDFTGNTKLKDICRVGWGRVLRLVIPAPQLRDKLRRESNIYSSLSVKGGGEGFSSKPGSRVHRSGGAGKPGMTKQKVIVEYQPLIGKKNIKLGKPIKKEIYWDKLIAPKVKKGDWVSFHWNWLVKVLSARELANLKKYTQNTLESLNGQN</sequence>
<feature type="region of interest" description="Disordered" evidence="1">
    <location>
        <begin position="194"/>
        <end position="217"/>
    </location>
</feature>
<protein>
    <submittedName>
        <fullName evidence="2">Uncharacterized protein</fullName>
    </submittedName>
</protein>
<organism evidence="2 3">
    <name type="scientific">Candidatus Portnoybacteria bacterium RIFCSPLOWO2_02_FULL_39_11</name>
    <dbReference type="NCBI Taxonomy" id="1802001"/>
    <lineage>
        <taxon>Bacteria</taxon>
        <taxon>Candidatus Portnoyibacteriota</taxon>
    </lineage>
</organism>
<dbReference type="Pfam" id="PF19927">
    <property type="entry name" value="DUF6390"/>
    <property type="match status" value="2"/>
</dbReference>
<comment type="caution">
    <text evidence="2">The sequence shown here is derived from an EMBL/GenBank/DDBJ whole genome shotgun (WGS) entry which is preliminary data.</text>
</comment>
<gene>
    <name evidence="2" type="ORF">A3B04_02560</name>
</gene>
<name>A0A1G2FV95_9BACT</name>